<dbReference type="Proteomes" id="UP001466331">
    <property type="component" value="Unassembled WGS sequence"/>
</dbReference>
<evidence type="ECO:0000256" key="1">
    <source>
        <dbReference type="ARBA" id="ARBA00022763"/>
    </source>
</evidence>
<keyword evidence="7" id="KW-1185">Reference proteome</keyword>
<dbReference type="InterPro" id="IPR037278">
    <property type="entry name" value="ARFGAP/RecO"/>
</dbReference>
<reference evidence="6 7" key="1">
    <citation type="submission" date="2024-03" db="EMBL/GenBank/DDBJ databases">
        <title>Ignisphaera cupida sp. nov., a hyperthermophilic hydrolytic archaeon from a hot spring of Kamchatka, and proposal of Ignisphaeraceae fam. nov.</title>
        <authorList>
            <person name="Podosokorskaya O.A."/>
            <person name="Elcheninov A.G."/>
            <person name="Maltseva A.I."/>
            <person name="Zayulina K.S."/>
            <person name="Novikov A."/>
            <person name="Merkel A.Y."/>
        </authorList>
    </citation>
    <scope>NUCLEOTIDE SEQUENCE [LARGE SCALE GENOMIC DNA]</scope>
    <source>
        <strain evidence="6 7">38H-sp</strain>
    </source>
</reference>
<keyword evidence="2 4" id="KW-0233">DNA recombination</keyword>
<dbReference type="HAMAP" id="MF_00201">
    <property type="entry name" value="RecO"/>
    <property type="match status" value="1"/>
</dbReference>
<feature type="domain" description="DNA replication/recombination mediator RecO N-terminal" evidence="5">
    <location>
        <begin position="4"/>
        <end position="68"/>
    </location>
</feature>
<evidence type="ECO:0000256" key="4">
    <source>
        <dbReference type="HAMAP-Rule" id="MF_00201"/>
    </source>
</evidence>
<dbReference type="InterPro" id="IPR022572">
    <property type="entry name" value="DNA_rep/recomb_RecO_N"/>
</dbReference>
<evidence type="ECO:0000259" key="5">
    <source>
        <dbReference type="Pfam" id="PF11967"/>
    </source>
</evidence>
<dbReference type="Pfam" id="PF11967">
    <property type="entry name" value="RecO_N"/>
    <property type="match status" value="1"/>
</dbReference>
<dbReference type="PANTHER" id="PTHR33991:SF1">
    <property type="entry name" value="DNA REPAIR PROTEIN RECO"/>
    <property type="match status" value="1"/>
</dbReference>
<protein>
    <recommendedName>
        <fullName evidence="4">DNA repair protein RecO</fullName>
    </recommendedName>
    <alternativeName>
        <fullName evidence="4">Recombination protein O</fullName>
    </alternativeName>
</protein>
<comment type="function">
    <text evidence="4">Involved in DNA repair and RecF pathway recombination.</text>
</comment>
<evidence type="ECO:0000313" key="6">
    <source>
        <dbReference type="EMBL" id="MEM5948476.1"/>
    </source>
</evidence>
<evidence type="ECO:0000256" key="2">
    <source>
        <dbReference type="ARBA" id="ARBA00023172"/>
    </source>
</evidence>
<dbReference type="SUPFAM" id="SSF50249">
    <property type="entry name" value="Nucleic acid-binding proteins"/>
    <property type="match status" value="1"/>
</dbReference>
<sequence length="276" mass="30824">MRRNKHYKAIVLSSRSFGEHNRYISLLTQEGIIDAAVYGARKPSSRFAPASQIGAAGDYYLYYNPVKDNYKLTDTAGTKLLASSVLPVSASFIFFSELVLSTHAAGQPKEVWKLAIWLWRRLFIGLEEDGTFVAKSGGADITLSPIKTYNLHRLTMFLLYTALHYMEIMGLLPDWQTCSHCTKSLAKQPAIWTETGLLCPACSGTSAEYTHGRITLTAAQRTILSDIAEGRQNPDTHPLSSPDLYSATLNLLLEKTERIAERRIKSLIFLRQCLSL</sequence>
<gene>
    <name evidence="4" type="primary">recO</name>
    <name evidence="6" type="ORF">WKV44_07950</name>
</gene>
<dbReference type="InterPro" id="IPR012340">
    <property type="entry name" value="NA-bd_OB-fold"/>
</dbReference>
<dbReference type="PANTHER" id="PTHR33991">
    <property type="entry name" value="DNA REPAIR PROTEIN RECO"/>
    <property type="match status" value="1"/>
</dbReference>
<comment type="caution">
    <text evidence="6">The sequence shown here is derived from an EMBL/GenBank/DDBJ whole genome shotgun (WGS) entry which is preliminary data.</text>
</comment>
<evidence type="ECO:0000313" key="7">
    <source>
        <dbReference type="Proteomes" id="UP001466331"/>
    </source>
</evidence>
<organism evidence="6 7">
    <name type="scientific">Rarispira pelagica</name>
    <dbReference type="NCBI Taxonomy" id="3141764"/>
    <lineage>
        <taxon>Bacteria</taxon>
        <taxon>Pseudomonadati</taxon>
        <taxon>Spirochaetota</taxon>
        <taxon>Spirochaetia</taxon>
        <taxon>Winmispirales</taxon>
        <taxon>Winmispiraceae</taxon>
        <taxon>Rarispira</taxon>
    </lineage>
</organism>
<evidence type="ECO:0000256" key="3">
    <source>
        <dbReference type="ARBA" id="ARBA00023204"/>
    </source>
</evidence>
<comment type="similarity">
    <text evidence="4">Belongs to the RecO family.</text>
</comment>
<dbReference type="InterPro" id="IPR003717">
    <property type="entry name" value="RecO"/>
</dbReference>
<keyword evidence="1 4" id="KW-0227">DNA damage</keyword>
<dbReference type="SUPFAM" id="SSF57863">
    <property type="entry name" value="ArfGap/RecO-like zinc finger"/>
    <property type="match status" value="1"/>
</dbReference>
<accession>A0ABU9UCT0</accession>
<dbReference type="EMBL" id="JBCHKQ010000003">
    <property type="protein sequence ID" value="MEM5948476.1"/>
    <property type="molecule type" value="Genomic_DNA"/>
</dbReference>
<proteinExistence type="inferred from homology"/>
<dbReference type="Gene3D" id="2.40.50.140">
    <property type="entry name" value="Nucleic acid-binding proteins"/>
    <property type="match status" value="1"/>
</dbReference>
<keyword evidence="3 4" id="KW-0234">DNA repair</keyword>
<dbReference type="RefSeq" id="WP_420069921.1">
    <property type="nucleotide sequence ID" value="NZ_JBCHKQ010000003.1"/>
</dbReference>
<name>A0ABU9UCT0_9SPIR</name>